<evidence type="ECO:0000256" key="2">
    <source>
        <dbReference type="ARBA" id="ARBA00015075"/>
    </source>
</evidence>
<evidence type="ECO:0000256" key="5">
    <source>
        <dbReference type="ARBA" id="ARBA00023163"/>
    </source>
</evidence>
<evidence type="ECO:0000256" key="4">
    <source>
        <dbReference type="ARBA" id="ARBA00023015"/>
    </source>
</evidence>
<keyword evidence="3" id="KW-0678">Repressor</keyword>
<organism evidence="8 9">
    <name type="scientific">Paracoccus panacisoli</name>
    <dbReference type="NCBI Taxonomy" id="1510163"/>
    <lineage>
        <taxon>Bacteria</taxon>
        <taxon>Pseudomonadati</taxon>
        <taxon>Pseudomonadota</taxon>
        <taxon>Alphaproteobacteria</taxon>
        <taxon>Rhodobacterales</taxon>
        <taxon>Paracoccaceae</taxon>
        <taxon>Paracoccus</taxon>
    </lineage>
</organism>
<dbReference type="Pfam" id="PF01845">
    <property type="entry name" value="CcdB"/>
    <property type="match status" value="1"/>
</dbReference>
<dbReference type="InterPro" id="IPR002712">
    <property type="entry name" value="CcdB"/>
</dbReference>
<dbReference type="InterPro" id="IPR011067">
    <property type="entry name" value="Plasmid_toxin/cell-grow_inhib"/>
</dbReference>
<keyword evidence="5" id="KW-0804">Transcription</keyword>
<evidence type="ECO:0000256" key="7">
    <source>
        <dbReference type="ARBA" id="ARBA00033135"/>
    </source>
</evidence>
<dbReference type="Proteomes" id="UP001589920">
    <property type="component" value="Unassembled WGS sequence"/>
</dbReference>
<dbReference type="RefSeq" id="WP_036705573.1">
    <property type="nucleotide sequence ID" value="NZ_JBHMQU010000069.1"/>
</dbReference>
<proteinExistence type="inferred from homology"/>
<gene>
    <name evidence="8" type="ORF">ACFHYO_12985</name>
</gene>
<reference evidence="8 9" key="1">
    <citation type="submission" date="2024-09" db="EMBL/GenBank/DDBJ databases">
        <authorList>
            <person name="Sun Q."/>
            <person name="Mori K."/>
        </authorList>
    </citation>
    <scope>NUCLEOTIDE SEQUENCE [LARGE SCALE GENOMIC DNA]</scope>
    <source>
        <strain evidence="8 9">KCTC 42086</strain>
    </source>
</reference>
<evidence type="ECO:0000256" key="6">
    <source>
        <dbReference type="ARBA" id="ARBA00029628"/>
    </source>
</evidence>
<sequence length="97" mass="10836">MAQFDIHRLSDGMHVVVLQSDLIDLRESCLVAPMFRKGARAELGRLTPLITHDDKSWLVRVPQLTAMRPATLGPPRGSAAAFRDELFRAIDLLTHGF</sequence>
<dbReference type="SUPFAM" id="SSF50118">
    <property type="entry name" value="Cell growth inhibitor/plasmid maintenance toxic component"/>
    <property type="match status" value="1"/>
</dbReference>
<evidence type="ECO:0000313" key="8">
    <source>
        <dbReference type="EMBL" id="MFC0813019.1"/>
    </source>
</evidence>
<comment type="caution">
    <text evidence="8">The sequence shown here is derived from an EMBL/GenBank/DDBJ whole genome shotgun (WGS) entry which is preliminary data.</text>
</comment>
<evidence type="ECO:0000256" key="1">
    <source>
        <dbReference type="ARBA" id="ARBA00005230"/>
    </source>
</evidence>
<dbReference type="Gene3D" id="2.30.30.110">
    <property type="match status" value="1"/>
</dbReference>
<accession>A0ABV6T6X7</accession>
<keyword evidence="9" id="KW-1185">Reference proteome</keyword>
<comment type="similarity">
    <text evidence="1">Belongs to the CcdB toxin family.</text>
</comment>
<evidence type="ECO:0000313" key="9">
    <source>
        <dbReference type="Proteomes" id="UP001589920"/>
    </source>
</evidence>
<keyword evidence="4" id="KW-0805">Transcription regulation</keyword>
<dbReference type="EMBL" id="JBHMQU010000069">
    <property type="protein sequence ID" value="MFC0813019.1"/>
    <property type="molecule type" value="Genomic_DNA"/>
</dbReference>
<name>A0ABV6T6X7_9RHOB</name>
<evidence type="ECO:0000256" key="3">
    <source>
        <dbReference type="ARBA" id="ARBA00022491"/>
    </source>
</evidence>
<protein>
    <recommendedName>
        <fullName evidence="2">Toxin CcdB</fullName>
    </recommendedName>
    <alternativeName>
        <fullName evidence="7">Cytotoxic protein CcdB</fullName>
    </alternativeName>
    <alternativeName>
        <fullName evidence="6">Protein LetD</fullName>
    </alternativeName>
</protein>